<dbReference type="Gene3D" id="3.60.21.10">
    <property type="match status" value="1"/>
</dbReference>
<name>A0A9P8N698_9HYPO</name>
<evidence type="ECO:0000259" key="1">
    <source>
        <dbReference type="Pfam" id="PF00149"/>
    </source>
</evidence>
<dbReference type="Proteomes" id="UP000824596">
    <property type="component" value="Unassembled WGS sequence"/>
</dbReference>
<accession>A0A9P8N698</accession>
<dbReference type="AlphaFoldDB" id="A0A9P8N698"/>
<reference evidence="2" key="1">
    <citation type="submission" date="2021-09" db="EMBL/GenBank/DDBJ databases">
        <title>A high-quality genome of the endoparasitic fungus Hirsutella rhossiliensis with a comparison of Hirsutella genomes reveals transposable elements contributing to genome size variation.</title>
        <authorList>
            <person name="Lin R."/>
            <person name="Jiao Y."/>
            <person name="Sun X."/>
            <person name="Ling J."/>
            <person name="Xie B."/>
            <person name="Cheng X."/>
        </authorList>
    </citation>
    <scope>NUCLEOTIDE SEQUENCE</scope>
    <source>
        <strain evidence="2">HR02</strain>
    </source>
</reference>
<keyword evidence="3" id="KW-1185">Reference proteome</keyword>
<dbReference type="RefSeq" id="XP_044725270.1">
    <property type="nucleotide sequence ID" value="XM_044858870.1"/>
</dbReference>
<dbReference type="PANTHER" id="PTHR37844">
    <property type="entry name" value="SER/THR PROTEIN PHOSPHATASE SUPERFAMILY (AFU_ORTHOLOGUE AFUA_1G14840)"/>
    <property type="match status" value="1"/>
</dbReference>
<dbReference type="InterPro" id="IPR029052">
    <property type="entry name" value="Metallo-depent_PP-like"/>
</dbReference>
<dbReference type="GO" id="GO:0016787">
    <property type="term" value="F:hydrolase activity"/>
    <property type="evidence" value="ECO:0007669"/>
    <property type="project" value="InterPro"/>
</dbReference>
<dbReference type="PANTHER" id="PTHR37844:SF2">
    <property type="entry name" value="SER_THR PROTEIN PHOSPHATASE SUPERFAMILY (AFU_ORTHOLOGUE AFUA_1G14840)"/>
    <property type="match status" value="1"/>
</dbReference>
<protein>
    <submittedName>
        <fullName evidence="2">Calcineurin-like phosphoesterase domain-containing protein</fullName>
    </submittedName>
</protein>
<dbReference type="OrthoDB" id="550558at2759"/>
<sequence>MAVQIISDLHLEVPKAYDFFNIVPRAPYLALLGDIGNVISHREECLGFFTKQLAQFCLVLFVPGNHEAYHSDWPTTLDALRAFEQQVRTDNSLGEFILLDRGAYHLPDTKTVILGCSLFSLVPPESEMAVRFGLNDFF</sequence>
<proteinExistence type="predicted"/>
<comment type="caution">
    <text evidence="2">The sequence shown here is derived from an EMBL/GenBank/DDBJ whole genome shotgun (WGS) entry which is preliminary data.</text>
</comment>
<dbReference type="SUPFAM" id="SSF56300">
    <property type="entry name" value="Metallo-dependent phosphatases"/>
    <property type="match status" value="1"/>
</dbReference>
<gene>
    <name evidence="2" type="ORF">HRG_00399</name>
</gene>
<dbReference type="InterPro" id="IPR004843">
    <property type="entry name" value="Calcineurin-like_PHP"/>
</dbReference>
<dbReference type="GeneID" id="68349528"/>
<evidence type="ECO:0000313" key="3">
    <source>
        <dbReference type="Proteomes" id="UP000824596"/>
    </source>
</evidence>
<feature type="domain" description="Calcineurin-like phosphoesterase" evidence="1">
    <location>
        <begin position="5"/>
        <end position="90"/>
    </location>
</feature>
<dbReference type="Pfam" id="PF00149">
    <property type="entry name" value="Metallophos"/>
    <property type="match status" value="1"/>
</dbReference>
<organism evidence="2 3">
    <name type="scientific">Hirsutella rhossiliensis</name>
    <dbReference type="NCBI Taxonomy" id="111463"/>
    <lineage>
        <taxon>Eukaryota</taxon>
        <taxon>Fungi</taxon>
        <taxon>Dikarya</taxon>
        <taxon>Ascomycota</taxon>
        <taxon>Pezizomycotina</taxon>
        <taxon>Sordariomycetes</taxon>
        <taxon>Hypocreomycetidae</taxon>
        <taxon>Hypocreales</taxon>
        <taxon>Ophiocordycipitaceae</taxon>
        <taxon>Hirsutella</taxon>
    </lineage>
</organism>
<dbReference type="EMBL" id="JAIZPD010000001">
    <property type="protein sequence ID" value="KAH0967757.1"/>
    <property type="molecule type" value="Genomic_DNA"/>
</dbReference>
<evidence type="ECO:0000313" key="2">
    <source>
        <dbReference type="EMBL" id="KAH0967757.1"/>
    </source>
</evidence>